<dbReference type="GO" id="GO:0016787">
    <property type="term" value="F:hydrolase activity"/>
    <property type="evidence" value="ECO:0007669"/>
    <property type="project" value="UniProtKB-KW"/>
</dbReference>
<dbReference type="KEGG" id="halt:IM660_15375"/>
<feature type="domain" description="AB hydrolase-1" evidence="1">
    <location>
        <begin position="26"/>
        <end position="235"/>
    </location>
</feature>
<keyword evidence="3" id="KW-1185">Reference proteome</keyword>
<dbReference type="Pfam" id="PF12697">
    <property type="entry name" value="Abhydrolase_6"/>
    <property type="match status" value="1"/>
</dbReference>
<evidence type="ECO:0000313" key="2">
    <source>
        <dbReference type="EMBL" id="QOR70003.1"/>
    </source>
</evidence>
<dbReference type="EMBL" id="CP063169">
    <property type="protein sequence ID" value="QOR70003.1"/>
    <property type="molecule type" value="Genomic_DNA"/>
</dbReference>
<accession>A0A7M1STQ9</accession>
<sequence>MSRRVMRYQDARIRVRELTGTGGPTFVLVHGIGVSSRYFEPLAFALHHAGDVLLVDLPGFGGLPHPRRPLSIAGFAETVRAALAAEEITDAVLIGHSMGAQVVVEMLSREASYRSAVLIGPPVNPAEPALWQQAGRLLQSASHESRRMRMVASSSYLRCGPAWFTQVLPSMMRYPIATRLPLIRTRTLLLHGEHDTVVPPTWVETMATLLPHACHVQLSGAAHGVVYEHSDQVAKLTLQHLART</sequence>
<dbReference type="InterPro" id="IPR000073">
    <property type="entry name" value="AB_hydrolase_1"/>
</dbReference>
<protein>
    <submittedName>
        <fullName evidence="2">Alpha/beta fold hydrolase</fullName>
    </submittedName>
</protein>
<dbReference type="AlphaFoldDB" id="A0A7M1STQ9"/>
<dbReference type="RefSeq" id="WP_193496698.1">
    <property type="nucleotide sequence ID" value="NZ_CP063169.1"/>
</dbReference>
<dbReference type="PANTHER" id="PTHR43798">
    <property type="entry name" value="MONOACYLGLYCEROL LIPASE"/>
    <property type="match status" value="1"/>
</dbReference>
<dbReference type="SUPFAM" id="SSF53474">
    <property type="entry name" value="alpha/beta-Hydrolases"/>
    <property type="match status" value="1"/>
</dbReference>
<dbReference type="Proteomes" id="UP000593758">
    <property type="component" value="Chromosome"/>
</dbReference>
<reference evidence="2 3" key="1">
    <citation type="submission" date="2020-10" db="EMBL/GenBank/DDBJ databases">
        <title>Haloactinobacterium sp. RN3S43, a bacterium isolated from saline soil.</title>
        <authorList>
            <person name="Sun J.-Q."/>
        </authorList>
    </citation>
    <scope>NUCLEOTIDE SEQUENCE [LARGE SCALE GENOMIC DNA]</scope>
    <source>
        <strain evidence="2 3">RN3S43</strain>
    </source>
</reference>
<dbReference type="PANTHER" id="PTHR43798:SF33">
    <property type="entry name" value="HYDROLASE, PUTATIVE (AFU_ORTHOLOGUE AFUA_2G14860)-RELATED"/>
    <property type="match status" value="1"/>
</dbReference>
<dbReference type="InterPro" id="IPR029058">
    <property type="entry name" value="AB_hydrolase_fold"/>
</dbReference>
<proteinExistence type="predicted"/>
<evidence type="ECO:0000259" key="1">
    <source>
        <dbReference type="Pfam" id="PF12697"/>
    </source>
</evidence>
<evidence type="ECO:0000313" key="3">
    <source>
        <dbReference type="Proteomes" id="UP000593758"/>
    </source>
</evidence>
<organism evidence="2 3">
    <name type="scientific">Ruania alkalisoli</name>
    <dbReference type="NCBI Taxonomy" id="2779775"/>
    <lineage>
        <taxon>Bacteria</taxon>
        <taxon>Bacillati</taxon>
        <taxon>Actinomycetota</taxon>
        <taxon>Actinomycetes</taxon>
        <taxon>Micrococcales</taxon>
        <taxon>Ruaniaceae</taxon>
        <taxon>Ruania</taxon>
    </lineage>
</organism>
<dbReference type="Gene3D" id="3.40.50.1820">
    <property type="entry name" value="alpha/beta hydrolase"/>
    <property type="match status" value="1"/>
</dbReference>
<name>A0A7M1STQ9_9MICO</name>
<keyword evidence="2" id="KW-0378">Hydrolase</keyword>
<dbReference type="GO" id="GO:0016020">
    <property type="term" value="C:membrane"/>
    <property type="evidence" value="ECO:0007669"/>
    <property type="project" value="TreeGrafter"/>
</dbReference>
<gene>
    <name evidence="2" type="ORF">IM660_15375</name>
</gene>
<dbReference type="InterPro" id="IPR050266">
    <property type="entry name" value="AB_hydrolase_sf"/>
</dbReference>